<evidence type="ECO:0000256" key="1">
    <source>
        <dbReference type="ARBA" id="ARBA00022630"/>
    </source>
</evidence>
<dbReference type="InterPro" id="IPR051260">
    <property type="entry name" value="Diverse_substr_monoxygenases"/>
</dbReference>
<evidence type="ECO:0000259" key="7">
    <source>
        <dbReference type="Pfam" id="PF00296"/>
    </source>
</evidence>
<sequence length="450" mass="49033">MTRELHLNLFIHARGHHEAAWRHPAASPLPLTDIRYYQDLAQRAEAGLFDSIFLADQLALGDDVAHAPRTWLEPITVLAALAGATSRIGLIATASTTYTEPFNLARQFASLDHISGGRVGWNIVTSWLAAAAGNYGGERQLSHAERYARAEEFMQVVTALWDSWADDAVLDDRASGTYADPRGIRPINHQGAYYRVAGPLNLPRGPQGRPVLVQAGSSDTGRRFAARHAEAVFTAHQEKAAAREFYADLKALAAAEGRAPEQVLVLPGLSPVIGSTEAEAQRIARELNDLSDPEVGRKRLSGRFGGHDFSHLPLDRPLSPEDFPDPGTVEAARSRTEVILGLVRREGLTLRQLLHRLAGARGHYTMAGTPEQVAALIEDWFLAGAADGFNVMPAVLPGMLDTFVAEVVPILQRRGLFRREYAGRTLRAHYGLPRPPVRPAPAARPDLAAE</sequence>
<dbReference type="InterPro" id="IPR011251">
    <property type="entry name" value="Luciferase-like_dom"/>
</dbReference>
<evidence type="ECO:0000256" key="4">
    <source>
        <dbReference type="ARBA" id="ARBA00023033"/>
    </source>
</evidence>
<dbReference type="SUPFAM" id="SSF51679">
    <property type="entry name" value="Bacterial luciferase-like"/>
    <property type="match status" value="1"/>
</dbReference>
<accession>A0A8J2ZF30</accession>
<gene>
    <name evidence="8" type="ORF">GCM10010964_39400</name>
</gene>
<evidence type="ECO:0000256" key="3">
    <source>
        <dbReference type="ARBA" id="ARBA00023002"/>
    </source>
</evidence>
<evidence type="ECO:0000256" key="2">
    <source>
        <dbReference type="ARBA" id="ARBA00022643"/>
    </source>
</evidence>
<dbReference type="InterPro" id="IPR036661">
    <property type="entry name" value="Luciferase-like_sf"/>
</dbReference>
<dbReference type="PANTHER" id="PTHR30011">
    <property type="entry name" value="ALKANESULFONATE MONOOXYGENASE-RELATED"/>
    <property type="match status" value="1"/>
</dbReference>
<feature type="binding site" evidence="6">
    <location>
        <position position="143"/>
    </location>
    <ligand>
        <name>FMN</name>
        <dbReference type="ChEBI" id="CHEBI:58210"/>
    </ligand>
</feature>
<proteinExistence type="inferred from homology"/>
<keyword evidence="1 6" id="KW-0285">Flavoprotein</keyword>
<dbReference type="GO" id="GO:0016705">
    <property type="term" value="F:oxidoreductase activity, acting on paired donors, with incorporation or reduction of molecular oxygen"/>
    <property type="evidence" value="ECO:0007669"/>
    <property type="project" value="InterPro"/>
</dbReference>
<dbReference type="PIRSF" id="PIRSF000337">
    <property type="entry name" value="NTA_MOA"/>
    <property type="match status" value="1"/>
</dbReference>
<keyword evidence="9" id="KW-1185">Reference proteome</keyword>
<feature type="binding site" evidence="6">
    <location>
        <position position="217"/>
    </location>
    <ligand>
        <name>FMN</name>
        <dbReference type="ChEBI" id="CHEBI:58210"/>
    </ligand>
</feature>
<feature type="binding site" evidence="6">
    <location>
        <position position="56"/>
    </location>
    <ligand>
        <name>FMN</name>
        <dbReference type="ChEBI" id="CHEBI:58210"/>
    </ligand>
</feature>
<comment type="caution">
    <text evidence="8">The sequence shown here is derived from an EMBL/GenBank/DDBJ whole genome shotgun (WGS) entry which is preliminary data.</text>
</comment>
<dbReference type="Pfam" id="PF00296">
    <property type="entry name" value="Bac_luciferase"/>
    <property type="match status" value="1"/>
</dbReference>
<evidence type="ECO:0000313" key="9">
    <source>
        <dbReference type="Proteomes" id="UP000597507"/>
    </source>
</evidence>
<dbReference type="Proteomes" id="UP000597507">
    <property type="component" value="Unassembled WGS sequence"/>
</dbReference>
<dbReference type="EMBL" id="BMKS01000017">
    <property type="protein sequence ID" value="GGG48099.1"/>
    <property type="molecule type" value="Genomic_DNA"/>
</dbReference>
<dbReference type="InterPro" id="IPR016215">
    <property type="entry name" value="NTA_MOA"/>
</dbReference>
<evidence type="ECO:0000313" key="8">
    <source>
        <dbReference type="EMBL" id="GGG48099.1"/>
    </source>
</evidence>
<protein>
    <submittedName>
        <fullName evidence="8">Monooxygenase</fullName>
    </submittedName>
</protein>
<dbReference type="AlphaFoldDB" id="A0A8J2ZF30"/>
<keyword evidence="4 8" id="KW-0503">Monooxygenase</keyword>
<dbReference type="RefSeq" id="WP_188903380.1">
    <property type="nucleotide sequence ID" value="NZ_BMKS01000017.1"/>
</dbReference>
<keyword evidence="3" id="KW-0560">Oxidoreductase</keyword>
<dbReference type="GO" id="GO:0004497">
    <property type="term" value="F:monooxygenase activity"/>
    <property type="evidence" value="ECO:0007669"/>
    <property type="project" value="UniProtKB-KW"/>
</dbReference>
<comment type="similarity">
    <text evidence="5">Belongs to the NtaA/SnaA/DszA monooxygenase family.</text>
</comment>
<feature type="binding site" evidence="6">
    <location>
        <position position="218"/>
    </location>
    <ligand>
        <name>FMN</name>
        <dbReference type="ChEBI" id="CHEBI:58210"/>
    </ligand>
</feature>
<reference evidence="8 9" key="1">
    <citation type="journal article" date="2014" name="Int. J. Syst. Evol. Microbiol.">
        <title>Complete genome sequence of Corynebacterium casei LMG S-19264T (=DSM 44701T), isolated from a smear-ripened cheese.</title>
        <authorList>
            <consortium name="US DOE Joint Genome Institute (JGI-PGF)"/>
            <person name="Walter F."/>
            <person name="Albersmeier A."/>
            <person name="Kalinowski J."/>
            <person name="Ruckert C."/>
        </authorList>
    </citation>
    <scope>NUCLEOTIDE SEQUENCE [LARGE SCALE GENOMIC DNA]</scope>
    <source>
        <strain evidence="8 9">CGMCC 1.16330</strain>
    </source>
</reference>
<dbReference type="PANTHER" id="PTHR30011:SF16">
    <property type="entry name" value="C2H2 FINGER DOMAIN TRANSCRIPTION FACTOR (EUROFUNG)-RELATED"/>
    <property type="match status" value="1"/>
</dbReference>
<evidence type="ECO:0000256" key="5">
    <source>
        <dbReference type="ARBA" id="ARBA00033748"/>
    </source>
</evidence>
<feature type="domain" description="Luciferase-like" evidence="7">
    <location>
        <begin position="23"/>
        <end position="385"/>
    </location>
</feature>
<organism evidence="8 9">
    <name type="scientific">Caldovatus sediminis</name>
    <dbReference type="NCBI Taxonomy" id="2041189"/>
    <lineage>
        <taxon>Bacteria</taxon>
        <taxon>Pseudomonadati</taxon>
        <taxon>Pseudomonadota</taxon>
        <taxon>Alphaproteobacteria</taxon>
        <taxon>Acetobacterales</taxon>
        <taxon>Roseomonadaceae</taxon>
        <taxon>Caldovatus</taxon>
    </lineage>
</organism>
<feature type="binding site" evidence="6">
    <location>
        <position position="147"/>
    </location>
    <ligand>
        <name>FMN</name>
        <dbReference type="ChEBI" id="CHEBI:58210"/>
    </ligand>
</feature>
<evidence type="ECO:0000256" key="6">
    <source>
        <dbReference type="PIRSR" id="PIRSR000337-1"/>
    </source>
</evidence>
<name>A0A8J2ZF30_9PROT</name>
<feature type="binding site" evidence="6">
    <location>
        <position position="93"/>
    </location>
    <ligand>
        <name>FMN</name>
        <dbReference type="ChEBI" id="CHEBI:58210"/>
    </ligand>
</feature>
<dbReference type="NCBIfam" id="TIGR03860">
    <property type="entry name" value="FMN_nitrolo"/>
    <property type="match status" value="1"/>
</dbReference>
<dbReference type="CDD" id="cd01095">
    <property type="entry name" value="Nitrilotriacetate_monoxgenase"/>
    <property type="match status" value="1"/>
</dbReference>
<keyword evidence="2 6" id="KW-0288">FMN</keyword>
<dbReference type="Gene3D" id="3.20.20.30">
    <property type="entry name" value="Luciferase-like domain"/>
    <property type="match status" value="1"/>
</dbReference>